<dbReference type="FunFam" id="1.20.5.730:FF:000007">
    <property type="entry name" value="V-type proton ATPase subunit G"/>
    <property type="match status" value="1"/>
</dbReference>
<gene>
    <name evidence="6" type="primary">VMA10_1</name>
    <name evidence="6" type="ORF">GRS66_002189</name>
</gene>
<protein>
    <recommendedName>
        <fullName evidence="5">V-type proton ATPase subunit G</fullName>
    </recommendedName>
</protein>
<accession>A0A6C1DSJ2</accession>
<dbReference type="OrthoDB" id="250802at2759"/>
<dbReference type="PANTHER" id="PTHR12713:SF11">
    <property type="entry name" value="V-TYPE PROTON ATPASE SUBUNIT G"/>
    <property type="match status" value="1"/>
</dbReference>
<dbReference type="EMBL" id="CP048989">
    <property type="protein sequence ID" value="QID79889.1"/>
    <property type="molecule type" value="Genomic_DNA"/>
</dbReference>
<dbReference type="PANTHER" id="PTHR12713">
    <property type="entry name" value="VACUOLAR ATP SYNTHASE SUBUNIT G"/>
    <property type="match status" value="1"/>
</dbReference>
<dbReference type="InterPro" id="IPR005124">
    <property type="entry name" value="V-ATPase_G"/>
</dbReference>
<dbReference type="Pfam" id="PF03179">
    <property type="entry name" value="V-ATPase_G"/>
    <property type="match status" value="1"/>
</dbReference>
<sequence length="125" mass="13871">MVCAITLRVNTSSQKNGIATLLQAEKEAHEIVSKARKYRQDKLKQAKTDAAKEIDSYKIQKDKELKEFEQKNAGGVGELEKKAEAGVQGELAEIKKIAEKKKDDVVKILIETVIKPSAEVHINAL</sequence>
<evidence type="ECO:0000313" key="7">
    <source>
        <dbReference type="Proteomes" id="UP000501346"/>
    </source>
</evidence>
<comment type="subunit">
    <text evidence="5">V-ATPase is a heteromultimeric enzyme made up of two complexes: the ATP-hydrolytic V1 complex and the proton translocation V0 complex.</text>
</comment>
<dbReference type="AlphaFoldDB" id="A0A6C1DSJ2"/>
<evidence type="ECO:0000256" key="1">
    <source>
        <dbReference type="ARBA" id="ARBA00010066"/>
    </source>
</evidence>
<dbReference type="Gene3D" id="1.20.5.730">
    <property type="entry name" value="Single helix bin"/>
    <property type="match status" value="1"/>
</dbReference>
<comment type="function">
    <text evidence="5">Subunit of the V1 complex of vacuolar(H+)-ATPase (V-ATPase), a multisubunit enzyme composed of a peripheral complex (V1) that hydrolyzes ATP and a membrane integral complex (V0) that translocates protons. V-ATPase is responsible for acidifying and maintaining the pH of intracellular compartments and in some cell types, is targeted to the plasma membrane, where it is responsible for acidifying the extracellular environment.</text>
</comment>
<comment type="similarity">
    <text evidence="1 5">Belongs to the V-ATPase G subunit family.</text>
</comment>
<reference evidence="6 7" key="1">
    <citation type="journal article" date="2019" name="BMC Genomics">
        <title>Chromosome level assembly and comparative genome analysis confirm lager-brewing yeasts originated from a single hybridization.</title>
        <authorList>
            <person name="Salazar A.N."/>
            <person name="Gorter de Vries A.R."/>
            <person name="van den Broek M."/>
            <person name="Brouwers N."/>
            <person name="de la Torre Cortes P."/>
            <person name="Kuijpers N.G.A."/>
            <person name="Daran J.G."/>
            <person name="Abeel T."/>
        </authorList>
    </citation>
    <scope>NUCLEOTIDE SEQUENCE [LARGE SCALE GENOMIC DNA]</scope>
    <source>
        <strain evidence="6 7">CBS 1483</strain>
    </source>
</reference>
<dbReference type="GO" id="GO:0016887">
    <property type="term" value="F:ATP hydrolysis activity"/>
    <property type="evidence" value="ECO:0007669"/>
    <property type="project" value="TreeGrafter"/>
</dbReference>
<keyword evidence="4 5" id="KW-0406">Ion transport</keyword>
<keyword evidence="7" id="KW-1185">Reference proteome</keyword>
<dbReference type="GO" id="GO:0000221">
    <property type="term" value="C:vacuolar proton-transporting V-type ATPase, V1 domain"/>
    <property type="evidence" value="ECO:0007669"/>
    <property type="project" value="TreeGrafter"/>
</dbReference>
<dbReference type="NCBIfam" id="TIGR01147">
    <property type="entry name" value="V_ATP_synt_G"/>
    <property type="match status" value="1"/>
</dbReference>
<evidence type="ECO:0000313" key="6">
    <source>
        <dbReference type="EMBL" id="QID79889.1"/>
    </source>
</evidence>
<evidence type="ECO:0000256" key="5">
    <source>
        <dbReference type="RuleBase" id="RU364019"/>
    </source>
</evidence>
<name>A0A6C1DSJ2_SACPS</name>
<dbReference type="GO" id="GO:0046961">
    <property type="term" value="F:proton-transporting ATPase activity, rotational mechanism"/>
    <property type="evidence" value="ECO:0007669"/>
    <property type="project" value="InterPro"/>
</dbReference>
<organism evidence="6 7">
    <name type="scientific">Saccharomyces pastorianus</name>
    <name type="common">Lager yeast</name>
    <name type="synonym">Saccharomyces cerevisiae x Saccharomyces eubayanus</name>
    <dbReference type="NCBI Taxonomy" id="27292"/>
    <lineage>
        <taxon>Eukaryota</taxon>
        <taxon>Fungi</taxon>
        <taxon>Dikarya</taxon>
        <taxon>Ascomycota</taxon>
        <taxon>Saccharomycotina</taxon>
        <taxon>Saccharomycetes</taxon>
        <taxon>Saccharomycetales</taxon>
        <taxon>Saccharomycetaceae</taxon>
        <taxon>Saccharomyces</taxon>
    </lineage>
</organism>
<keyword evidence="2 5" id="KW-0813">Transport</keyword>
<dbReference type="FunFam" id="1.20.5.620:FF:000004">
    <property type="entry name" value="V-type proton ATPase subunit G"/>
    <property type="match status" value="1"/>
</dbReference>
<proteinExistence type="inferred from homology"/>
<keyword evidence="3 5" id="KW-0375">Hydrogen ion transport</keyword>
<evidence type="ECO:0000256" key="4">
    <source>
        <dbReference type="ARBA" id="ARBA00023065"/>
    </source>
</evidence>
<evidence type="ECO:0000256" key="2">
    <source>
        <dbReference type="ARBA" id="ARBA00022448"/>
    </source>
</evidence>
<dbReference type="Gene3D" id="1.20.5.620">
    <property type="entry name" value="F1F0 ATP synthase subunit B, membrane domain"/>
    <property type="match status" value="1"/>
</dbReference>
<dbReference type="FunFam" id="1.20.5.2950:FF:000001">
    <property type="entry name" value="V-type proton ATPase subunit G"/>
    <property type="match status" value="1"/>
</dbReference>
<evidence type="ECO:0000256" key="3">
    <source>
        <dbReference type="ARBA" id="ARBA00022781"/>
    </source>
</evidence>
<dbReference type="Proteomes" id="UP000501346">
    <property type="component" value="Chromosome ScVIII"/>
</dbReference>